<accession>A0A7S7AXZ4</accession>
<organism evidence="13 14">
    <name type="scientific">Treponema pedis</name>
    <dbReference type="NCBI Taxonomy" id="409322"/>
    <lineage>
        <taxon>Bacteria</taxon>
        <taxon>Pseudomonadati</taxon>
        <taxon>Spirochaetota</taxon>
        <taxon>Spirochaetia</taxon>
        <taxon>Spirochaetales</taxon>
        <taxon>Treponemataceae</taxon>
        <taxon>Treponema</taxon>
    </lineage>
</organism>
<evidence type="ECO:0000256" key="5">
    <source>
        <dbReference type="ARBA" id="ARBA00022898"/>
    </source>
</evidence>
<evidence type="ECO:0000256" key="12">
    <source>
        <dbReference type="RuleBase" id="RU004508"/>
    </source>
</evidence>
<dbReference type="AlphaFoldDB" id="A0A7S7AXZ4"/>
<dbReference type="InterPro" id="IPR026385">
    <property type="entry name" value="LegC-like"/>
</dbReference>
<dbReference type="Gene3D" id="3.90.1150.10">
    <property type="entry name" value="Aspartate Aminotransferase, domain 1"/>
    <property type="match status" value="1"/>
</dbReference>
<name>A0A7S7AXZ4_9SPIR</name>
<evidence type="ECO:0000256" key="2">
    <source>
        <dbReference type="ARBA" id="ARBA00005125"/>
    </source>
</evidence>
<evidence type="ECO:0000256" key="6">
    <source>
        <dbReference type="ARBA" id="ARBA00037999"/>
    </source>
</evidence>
<dbReference type="InterPro" id="IPR015421">
    <property type="entry name" value="PyrdxlP-dep_Trfase_major"/>
</dbReference>
<evidence type="ECO:0000256" key="1">
    <source>
        <dbReference type="ARBA" id="ARBA00001933"/>
    </source>
</evidence>
<evidence type="ECO:0000256" key="7">
    <source>
        <dbReference type="ARBA" id="ARBA00051587"/>
    </source>
</evidence>
<feature type="active site" description="Proton acceptor" evidence="10">
    <location>
        <position position="214"/>
    </location>
</feature>
<dbReference type="GO" id="GO:0000271">
    <property type="term" value="P:polysaccharide biosynthetic process"/>
    <property type="evidence" value="ECO:0007669"/>
    <property type="project" value="TreeGrafter"/>
</dbReference>
<comment type="pathway">
    <text evidence="2">Bacterial outer membrane biogenesis; LPS O-antigen biosynthesis.</text>
</comment>
<dbReference type="FunFam" id="3.40.640.10:FF:000090">
    <property type="entry name" value="Pyridoxal phosphate-dependent aminotransferase"/>
    <property type="match status" value="1"/>
</dbReference>
<dbReference type="SUPFAM" id="SSF53383">
    <property type="entry name" value="PLP-dependent transferases"/>
    <property type="match status" value="1"/>
</dbReference>
<keyword evidence="3 13" id="KW-0032">Aminotransferase</keyword>
<evidence type="ECO:0000256" key="10">
    <source>
        <dbReference type="PIRSR" id="PIRSR000390-1"/>
    </source>
</evidence>
<evidence type="ECO:0000256" key="3">
    <source>
        <dbReference type="ARBA" id="ARBA00022576"/>
    </source>
</evidence>
<evidence type="ECO:0000256" key="9">
    <source>
        <dbReference type="ARBA" id="ARBA00074221"/>
    </source>
</evidence>
<dbReference type="PANTHER" id="PTHR30244:SF30">
    <property type="entry name" value="BLR5990 PROTEIN"/>
    <property type="match status" value="1"/>
</dbReference>
<evidence type="ECO:0000313" key="13">
    <source>
        <dbReference type="EMBL" id="QOW61696.1"/>
    </source>
</evidence>
<dbReference type="PANTHER" id="PTHR30244">
    <property type="entry name" value="TRANSAMINASE"/>
    <property type="match status" value="1"/>
</dbReference>
<comment type="cofactor">
    <cofactor evidence="1">
        <name>pyridoxal 5'-phosphate</name>
        <dbReference type="ChEBI" id="CHEBI:597326"/>
    </cofactor>
</comment>
<reference evidence="13 14" key="1">
    <citation type="submission" date="2020-09" db="EMBL/GenBank/DDBJ databases">
        <title>Characterization of Treponema spp. from bovine digital dermatitis in Korea.</title>
        <authorList>
            <person name="Espiritu H.M."/>
            <person name="Cho Y.I."/>
            <person name="Mamuad L."/>
        </authorList>
    </citation>
    <scope>NUCLEOTIDE SEQUENCE [LARGE SCALE GENOMIC DNA]</scope>
    <source>
        <strain evidence="13 14">KS1</strain>
    </source>
</reference>
<dbReference type="Proteomes" id="UP000593915">
    <property type="component" value="Chromosome"/>
</dbReference>
<dbReference type="GO" id="GO:0102933">
    <property type="term" value="F:GDP-4-dehydro-6-deoxy-D-mannose-4-aminotransferase activity"/>
    <property type="evidence" value="ECO:0007669"/>
    <property type="project" value="UniProtKB-EC"/>
</dbReference>
<dbReference type="PIRSF" id="PIRSF000390">
    <property type="entry name" value="PLP_StrS"/>
    <property type="match status" value="1"/>
</dbReference>
<evidence type="ECO:0000313" key="14">
    <source>
        <dbReference type="Proteomes" id="UP000593915"/>
    </source>
</evidence>
<keyword evidence="5 11" id="KW-0663">Pyridoxal phosphate</keyword>
<feature type="modified residue" description="N6-(pyridoxal phosphate)lysine" evidence="11">
    <location>
        <position position="214"/>
    </location>
</feature>
<keyword evidence="4 13" id="KW-0808">Transferase</keyword>
<evidence type="ECO:0000256" key="8">
    <source>
        <dbReference type="ARBA" id="ARBA00066317"/>
    </source>
</evidence>
<sequence>MKTKDIILFIKNLYKQDSVPLHAPVFLGNEKKYLNECIDSTYVSSVGSFVDRFEQDIAEYTGVSRAVVCVNGTNGIAAALRLAGVEMYDEVITQPLTFIATANAITYCNAHPVFLDVDKDTMGLSPQKMSAWLDKNAVLNGDVCINKKTKRKIKACVPMHSFGHPVKIDELCEVCRKWKIELIEDAAESIGSFYKGKHTGSFGKIGVLSFNGNKTITTGGGGMLLFQDKQLGDYAKHLTTQAKIPHRWEFRHDEIGYNYRMPNINAALGCAQFEYIETILKNKRETAMQYKDFFKNSDILFFDEPEYSKSNFWLNAVIFPDREKQQAFLQETNDAGVMTRPIWELMNRLPMFVNCECGDLTNAEWFADRVVNIPSGVRM</sequence>
<dbReference type="Gene3D" id="3.40.640.10">
    <property type="entry name" value="Type I PLP-dependent aspartate aminotransferase-like (Major domain)"/>
    <property type="match status" value="1"/>
</dbReference>
<dbReference type="EMBL" id="CP061839">
    <property type="protein sequence ID" value="QOW61696.1"/>
    <property type="molecule type" value="Genomic_DNA"/>
</dbReference>
<protein>
    <recommendedName>
        <fullName evidence="9">GDP-perosamine synthase</fullName>
        <ecNumber evidence="8">2.6.1.102</ecNumber>
    </recommendedName>
</protein>
<comment type="similarity">
    <text evidence="6 12">Belongs to the DegT/DnrJ/EryC1 family.</text>
</comment>
<dbReference type="NCBIfam" id="TIGR04181">
    <property type="entry name" value="NHT_00031"/>
    <property type="match status" value="1"/>
</dbReference>
<dbReference type="Pfam" id="PF01041">
    <property type="entry name" value="DegT_DnrJ_EryC1"/>
    <property type="match status" value="1"/>
</dbReference>
<dbReference type="CDD" id="cd00616">
    <property type="entry name" value="AHBA_syn"/>
    <property type="match status" value="1"/>
</dbReference>
<evidence type="ECO:0000256" key="4">
    <source>
        <dbReference type="ARBA" id="ARBA00022679"/>
    </source>
</evidence>
<gene>
    <name evidence="13" type="ORF">IFE08_04810</name>
</gene>
<dbReference type="RefSeq" id="WP_194077190.1">
    <property type="nucleotide sequence ID" value="NZ_CP061839.1"/>
</dbReference>
<proteinExistence type="inferred from homology"/>
<dbReference type="EC" id="2.6.1.102" evidence="8"/>
<comment type="catalytic activity">
    <reaction evidence="7">
        <text>GDP-alpha-D-perosamine + 2-oxoglutarate = GDP-4-dehydro-alpha-D-rhamnose + L-glutamate</text>
        <dbReference type="Rhea" id="RHEA:36779"/>
        <dbReference type="ChEBI" id="CHEBI:16810"/>
        <dbReference type="ChEBI" id="CHEBI:29985"/>
        <dbReference type="ChEBI" id="CHEBI:57964"/>
        <dbReference type="ChEBI" id="CHEBI:73996"/>
        <dbReference type="EC" id="2.6.1.102"/>
    </reaction>
</comment>
<evidence type="ECO:0000256" key="11">
    <source>
        <dbReference type="PIRSR" id="PIRSR000390-2"/>
    </source>
</evidence>
<dbReference type="InterPro" id="IPR000653">
    <property type="entry name" value="DegT/StrS_aminotransferase"/>
</dbReference>
<dbReference type="GO" id="GO:0030170">
    <property type="term" value="F:pyridoxal phosphate binding"/>
    <property type="evidence" value="ECO:0007669"/>
    <property type="project" value="TreeGrafter"/>
</dbReference>
<dbReference type="InterPro" id="IPR015422">
    <property type="entry name" value="PyrdxlP-dep_Trfase_small"/>
</dbReference>
<dbReference type="InterPro" id="IPR015424">
    <property type="entry name" value="PyrdxlP-dep_Trfase"/>
</dbReference>